<sequence>CFAAVINPPQAAILAVGGASQRLVPAQNAG</sequence>
<keyword id="KW-0903">Direct protein sequencing</keyword>
<organism>
    <name type="scientific">Physarum polycephalum</name>
    <name type="common">Many-headed slime mold</name>
    <name type="synonym">Badhamia polycephala</name>
    <dbReference type="NCBI Taxonomy" id="5791"/>
    <lineage>
        <taxon>Eukaryota</taxon>
        <taxon>Amoebozoa</taxon>
        <taxon>Evosea</taxon>
        <taxon>Eumycetozoa</taxon>
        <taxon>Myxogastria</taxon>
        <taxon>Myxogastromycetidae</taxon>
        <taxon>Physariida</taxon>
        <taxon>Physaraceae</taxon>
        <taxon>Physarum</taxon>
    </lineage>
</organism>
<dbReference type="AlphaFoldDB" id="Q9TWP2"/>
<proteinExistence type="evidence at protein level"/>
<reference key="1">
    <citation type="journal article" date="1993" name="Cell Struct. Funct.">
        <title>Physarum vitronectin-like protein has extensive homology to dihydrolipoamide acetyltransferase.</title>
        <authorList>
            <person name="Miyazaki K."/>
            <person name="Miyata T."/>
            <person name="Sawada H."/>
            <person name="Matuda S."/>
            <person name="Hayashi M."/>
        </authorList>
    </citation>
    <scope>PROTEIN SEQUENCE</scope>
</reference>
<protein>
    <submittedName>
        <fullName>Vitronectin/dihydrolipoamide acetyltransferase homolog</fullName>
    </submittedName>
</protein>
<name>Q9TWP2_PHYPO</name>
<accession>Q9TWP2</accession>